<keyword evidence="2" id="KW-1185">Reference proteome</keyword>
<name>A0AAD5QQP9_PARTN</name>
<accession>A0AAD5QQP9</accession>
<protein>
    <submittedName>
        <fullName evidence="1">Uncharacterized protein</fullName>
    </submittedName>
</protein>
<comment type="caution">
    <text evidence="1">The sequence shown here is derived from an EMBL/GenBank/DDBJ whole genome shotgun (WGS) entry which is preliminary data.</text>
</comment>
<evidence type="ECO:0000313" key="1">
    <source>
        <dbReference type="EMBL" id="KAJ1355451.1"/>
    </source>
</evidence>
<organism evidence="1 2">
    <name type="scientific">Parelaphostrongylus tenuis</name>
    <name type="common">Meningeal worm</name>
    <dbReference type="NCBI Taxonomy" id="148309"/>
    <lineage>
        <taxon>Eukaryota</taxon>
        <taxon>Metazoa</taxon>
        <taxon>Ecdysozoa</taxon>
        <taxon>Nematoda</taxon>
        <taxon>Chromadorea</taxon>
        <taxon>Rhabditida</taxon>
        <taxon>Rhabditina</taxon>
        <taxon>Rhabditomorpha</taxon>
        <taxon>Strongyloidea</taxon>
        <taxon>Metastrongylidae</taxon>
        <taxon>Parelaphostrongylus</taxon>
    </lineage>
</organism>
<gene>
    <name evidence="1" type="ORF">KIN20_012848</name>
</gene>
<dbReference type="EMBL" id="JAHQIW010002477">
    <property type="protein sequence ID" value="KAJ1355451.1"/>
    <property type="molecule type" value="Genomic_DNA"/>
</dbReference>
<dbReference type="AlphaFoldDB" id="A0AAD5QQP9"/>
<sequence length="58" mass="6668">MRRSALTHIPSHLDYSIDFVRRPTPRLLPSSALLPDFPLVHQAHMSHQVKQEANVLEL</sequence>
<proteinExistence type="predicted"/>
<reference evidence="1" key="1">
    <citation type="submission" date="2021-06" db="EMBL/GenBank/DDBJ databases">
        <title>Parelaphostrongylus tenuis whole genome reference sequence.</title>
        <authorList>
            <person name="Garwood T.J."/>
            <person name="Larsen P.A."/>
            <person name="Fountain-Jones N.M."/>
            <person name="Garbe J.R."/>
            <person name="Macchietto M.G."/>
            <person name="Kania S.A."/>
            <person name="Gerhold R.W."/>
            <person name="Richards J.E."/>
            <person name="Wolf T.M."/>
        </authorList>
    </citation>
    <scope>NUCLEOTIDE SEQUENCE</scope>
    <source>
        <strain evidence="1">MNPRO001-30</strain>
        <tissue evidence="1">Meninges</tissue>
    </source>
</reference>
<evidence type="ECO:0000313" key="2">
    <source>
        <dbReference type="Proteomes" id="UP001196413"/>
    </source>
</evidence>
<dbReference type="Proteomes" id="UP001196413">
    <property type="component" value="Unassembled WGS sequence"/>
</dbReference>